<accession>A0A7W7Q367</accession>
<feature type="domain" description="AMIN-like" evidence="1">
    <location>
        <begin position="81"/>
        <end position="205"/>
    </location>
</feature>
<evidence type="ECO:0000313" key="3">
    <source>
        <dbReference type="Proteomes" id="UP000520767"/>
    </source>
</evidence>
<proteinExistence type="predicted"/>
<gene>
    <name evidence="2" type="ORF">FHR82_002331</name>
</gene>
<name>A0A7W7Q367_9PSEU</name>
<dbReference type="RefSeq" id="WP_225943774.1">
    <property type="nucleotide sequence ID" value="NZ_JACHJQ010000002.1"/>
</dbReference>
<protein>
    <recommendedName>
        <fullName evidence="1">AMIN-like domain-containing protein</fullName>
    </recommendedName>
</protein>
<organism evidence="2 3">
    <name type="scientific">Actinophytocola algeriensis</name>
    <dbReference type="NCBI Taxonomy" id="1768010"/>
    <lineage>
        <taxon>Bacteria</taxon>
        <taxon>Bacillati</taxon>
        <taxon>Actinomycetota</taxon>
        <taxon>Actinomycetes</taxon>
        <taxon>Pseudonocardiales</taxon>
        <taxon>Pseudonocardiaceae</taxon>
    </lineage>
</organism>
<sequence length="207" mass="22438">MNLRLTQPLEVRHVYIGKPYFTVIQKESMTMMLRRAGLLLAVMAAAVGVVLPTSVATADPYCGITWGSGLKTASSTAWGPMVGLRAGRHDCYDRLVFDVDNSANGYWVSYVDTVTYDGSGTPVPLRGGARLSVAVHAPAYDDSGAETYTFANKSELVNVNGYQTFRQVAWAGSFEGATTVGLGVRARLPFRVHTLPGRIVIDVAHHW</sequence>
<comment type="caution">
    <text evidence="2">The sequence shown here is derived from an EMBL/GenBank/DDBJ whole genome shotgun (WGS) entry which is preliminary data.</text>
</comment>
<evidence type="ECO:0000259" key="1">
    <source>
        <dbReference type="Pfam" id="PF24837"/>
    </source>
</evidence>
<dbReference type="Pfam" id="PF24837">
    <property type="entry name" value="AMIN-like"/>
    <property type="match status" value="1"/>
</dbReference>
<reference evidence="2 3" key="1">
    <citation type="submission" date="2020-08" db="EMBL/GenBank/DDBJ databases">
        <title>Genomic Encyclopedia of Type Strains, Phase III (KMG-III): the genomes of soil and plant-associated and newly described type strains.</title>
        <authorList>
            <person name="Whitman W."/>
        </authorList>
    </citation>
    <scope>NUCLEOTIDE SEQUENCE [LARGE SCALE GENOMIC DNA]</scope>
    <source>
        <strain evidence="2 3">CECT 8960</strain>
    </source>
</reference>
<dbReference type="EMBL" id="JACHJQ010000002">
    <property type="protein sequence ID" value="MBB4906114.1"/>
    <property type="molecule type" value="Genomic_DNA"/>
</dbReference>
<dbReference type="AlphaFoldDB" id="A0A7W7Q367"/>
<dbReference type="InterPro" id="IPR056303">
    <property type="entry name" value="AMIN-like"/>
</dbReference>
<evidence type="ECO:0000313" key="2">
    <source>
        <dbReference type="EMBL" id="MBB4906114.1"/>
    </source>
</evidence>
<keyword evidence="3" id="KW-1185">Reference proteome</keyword>
<dbReference type="Proteomes" id="UP000520767">
    <property type="component" value="Unassembled WGS sequence"/>
</dbReference>